<evidence type="ECO:0000313" key="3">
    <source>
        <dbReference type="Proteomes" id="UP000449547"/>
    </source>
</evidence>
<dbReference type="EMBL" id="SWFT01000100">
    <property type="protein sequence ID" value="KAA8901744.1"/>
    <property type="molecule type" value="Genomic_DNA"/>
</dbReference>
<evidence type="ECO:0000256" key="1">
    <source>
        <dbReference type="SAM" id="MobiDB-lite"/>
    </source>
</evidence>
<comment type="caution">
    <text evidence="2">The sequence shown here is derived from an EMBL/GenBank/DDBJ whole genome shotgun (WGS) entry which is preliminary data.</text>
</comment>
<gene>
    <name evidence="2" type="ORF">DIURU_003109</name>
</gene>
<dbReference type="Proteomes" id="UP000449547">
    <property type="component" value="Unassembled WGS sequence"/>
</dbReference>
<dbReference type="RefSeq" id="XP_034012100.1">
    <property type="nucleotide sequence ID" value="XM_034155835.1"/>
</dbReference>
<reference evidence="2 3" key="1">
    <citation type="submission" date="2019-07" db="EMBL/GenBank/DDBJ databases">
        <title>Genome assembly of two rare yeast pathogens: Diutina rugosa and Trichomonascus ciferrii.</title>
        <authorList>
            <person name="Mixao V."/>
            <person name="Saus E."/>
            <person name="Hansen A."/>
            <person name="Lass-Flor C."/>
            <person name="Gabaldon T."/>
        </authorList>
    </citation>
    <scope>NUCLEOTIDE SEQUENCE [LARGE SCALE GENOMIC DNA]</scope>
    <source>
        <strain evidence="2 3">CBS 613</strain>
    </source>
</reference>
<sequence length="95" mass="10573">METAFAEFVSRFNQFGTVSVADTVLILQQIGWHDVPENIVRQVADDDAVDYRAFSYLLSLRIQVLQELVDDDDDDADSPASGFDVETEGADTDVE</sequence>
<proteinExistence type="predicted"/>
<feature type="compositionally biased region" description="Acidic residues" evidence="1">
    <location>
        <begin position="85"/>
        <end position="95"/>
    </location>
</feature>
<accession>A0A642UML1</accession>
<name>A0A642UML1_DIURU</name>
<evidence type="ECO:0000313" key="2">
    <source>
        <dbReference type="EMBL" id="KAA8901744.1"/>
    </source>
</evidence>
<feature type="region of interest" description="Disordered" evidence="1">
    <location>
        <begin position="71"/>
        <end position="95"/>
    </location>
</feature>
<dbReference type="GeneID" id="54781760"/>
<protein>
    <submittedName>
        <fullName evidence="2">Uncharacterized protein</fullName>
    </submittedName>
</protein>
<keyword evidence="3" id="KW-1185">Reference proteome</keyword>
<dbReference type="VEuPathDB" id="FungiDB:DIURU_003109"/>
<organism evidence="2 3">
    <name type="scientific">Diutina rugosa</name>
    <name type="common">Yeast</name>
    <name type="synonym">Candida rugosa</name>
    <dbReference type="NCBI Taxonomy" id="5481"/>
    <lineage>
        <taxon>Eukaryota</taxon>
        <taxon>Fungi</taxon>
        <taxon>Dikarya</taxon>
        <taxon>Ascomycota</taxon>
        <taxon>Saccharomycotina</taxon>
        <taxon>Pichiomycetes</taxon>
        <taxon>Debaryomycetaceae</taxon>
        <taxon>Diutina</taxon>
    </lineage>
</organism>
<dbReference type="AlphaFoldDB" id="A0A642UML1"/>